<dbReference type="InterPro" id="IPR002137">
    <property type="entry name" value="Beta-lactam_class-D_AS"/>
</dbReference>
<evidence type="ECO:0000256" key="4">
    <source>
        <dbReference type="ARBA" id="ARBA00007898"/>
    </source>
</evidence>
<evidence type="ECO:0000256" key="10">
    <source>
        <dbReference type="ARBA" id="ARBA00022960"/>
    </source>
</evidence>
<evidence type="ECO:0000256" key="15">
    <source>
        <dbReference type="ARBA" id="ARBA00023316"/>
    </source>
</evidence>
<evidence type="ECO:0000256" key="16">
    <source>
        <dbReference type="RuleBase" id="RU361140"/>
    </source>
</evidence>
<evidence type="ECO:0000313" key="20">
    <source>
        <dbReference type="EMBL" id="MBC8628345.1"/>
    </source>
</evidence>
<keyword evidence="11" id="KW-0573">Peptidoglycan synthesis</keyword>
<evidence type="ECO:0000256" key="3">
    <source>
        <dbReference type="ARBA" id="ARBA00007171"/>
    </source>
</evidence>
<gene>
    <name evidence="20" type="ORF">H8712_06895</name>
</gene>
<dbReference type="Pfam" id="PF00905">
    <property type="entry name" value="Transpeptidase"/>
    <property type="match status" value="1"/>
</dbReference>
<dbReference type="Pfam" id="PF03717">
    <property type="entry name" value="PBP_dimer"/>
    <property type="match status" value="1"/>
</dbReference>
<evidence type="ECO:0000256" key="9">
    <source>
        <dbReference type="ARBA" id="ARBA00022801"/>
    </source>
</evidence>
<keyword evidence="7 17" id="KW-0812">Transmembrane</keyword>
<evidence type="ECO:0000256" key="1">
    <source>
        <dbReference type="ARBA" id="ARBA00004167"/>
    </source>
</evidence>
<keyword evidence="9 16" id="KW-0378">Hydrolase</keyword>
<evidence type="ECO:0000256" key="7">
    <source>
        <dbReference type="ARBA" id="ARBA00022692"/>
    </source>
</evidence>
<keyword evidence="15" id="KW-0961">Cell wall biogenesis/degradation</keyword>
<dbReference type="InterPro" id="IPR001460">
    <property type="entry name" value="PCN-bd_Tpept"/>
</dbReference>
<dbReference type="Gene3D" id="3.40.710.10">
    <property type="entry name" value="DD-peptidase/beta-lactamase superfamily"/>
    <property type="match status" value="1"/>
</dbReference>
<proteinExistence type="inferred from homology"/>
<name>A0ABR7PAA4_9FIRM</name>
<keyword evidence="21" id="KW-1185">Reference proteome</keyword>
<keyword evidence="13 17" id="KW-0472">Membrane</keyword>
<comment type="similarity">
    <text evidence="3">Belongs to the transpeptidase family.</text>
</comment>
<evidence type="ECO:0000256" key="5">
    <source>
        <dbReference type="ARBA" id="ARBA00012865"/>
    </source>
</evidence>
<evidence type="ECO:0000259" key="18">
    <source>
        <dbReference type="Pfam" id="PF00905"/>
    </source>
</evidence>
<dbReference type="EMBL" id="JACRTP010000002">
    <property type="protein sequence ID" value="MBC8628345.1"/>
    <property type="molecule type" value="Genomic_DNA"/>
</dbReference>
<evidence type="ECO:0000256" key="17">
    <source>
        <dbReference type="SAM" id="Phobius"/>
    </source>
</evidence>
<feature type="domain" description="Penicillin-binding protein dimerisation" evidence="19">
    <location>
        <begin position="60"/>
        <end position="333"/>
    </location>
</feature>
<dbReference type="InterPro" id="IPR036138">
    <property type="entry name" value="PBP_dimer_sf"/>
</dbReference>
<keyword evidence="6" id="KW-1003">Cell membrane</keyword>
<feature type="domain" description="Penicillin-binding protein transpeptidase" evidence="18">
    <location>
        <begin position="621"/>
        <end position="934"/>
    </location>
</feature>
<dbReference type="PANTHER" id="PTHR30627:SF2">
    <property type="entry name" value="PEPTIDOGLYCAN D,D-TRANSPEPTIDASE MRDA"/>
    <property type="match status" value="1"/>
</dbReference>
<comment type="subcellular location">
    <subcellularLocation>
        <location evidence="2">Cell membrane</location>
    </subcellularLocation>
    <subcellularLocation>
        <location evidence="1">Membrane</location>
        <topology evidence="1">Single-pass membrane protein</topology>
    </subcellularLocation>
</comment>
<evidence type="ECO:0000256" key="6">
    <source>
        <dbReference type="ARBA" id="ARBA00022475"/>
    </source>
</evidence>
<reference evidence="20 21" key="1">
    <citation type="submission" date="2020-08" db="EMBL/GenBank/DDBJ databases">
        <title>Genome public.</title>
        <authorList>
            <person name="Liu C."/>
            <person name="Sun Q."/>
        </authorList>
    </citation>
    <scope>NUCLEOTIDE SEQUENCE [LARGE SCALE GENOMIC DNA]</scope>
    <source>
        <strain evidence="20 21">3_YM_SP_D4_24.mj</strain>
    </source>
</reference>
<dbReference type="PROSITE" id="PS00337">
    <property type="entry name" value="BETA_LACTAMASE_D"/>
    <property type="match status" value="1"/>
</dbReference>
<evidence type="ECO:0000313" key="21">
    <source>
        <dbReference type="Proteomes" id="UP000661649"/>
    </source>
</evidence>
<evidence type="ECO:0000256" key="11">
    <source>
        <dbReference type="ARBA" id="ARBA00022984"/>
    </source>
</evidence>
<comment type="similarity">
    <text evidence="4 16">Belongs to the class-D beta-lactamase family.</text>
</comment>
<organism evidence="20 21">
    <name type="scientific">Blautia stercoris</name>
    <dbReference type="NCBI Taxonomy" id="871664"/>
    <lineage>
        <taxon>Bacteria</taxon>
        <taxon>Bacillati</taxon>
        <taxon>Bacillota</taxon>
        <taxon>Clostridia</taxon>
        <taxon>Lachnospirales</taxon>
        <taxon>Lachnospiraceae</taxon>
        <taxon>Blautia</taxon>
    </lineage>
</organism>
<dbReference type="Proteomes" id="UP000661649">
    <property type="component" value="Unassembled WGS sequence"/>
</dbReference>
<feature type="transmembrane region" description="Helical" evidence="17">
    <location>
        <begin position="20"/>
        <end position="41"/>
    </location>
</feature>
<dbReference type="InterPro" id="IPR005311">
    <property type="entry name" value="PBP_dimer"/>
</dbReference>
<dbReference type="SUPFAM" id="SSF56519">
    <property type="entry name" value="Penicillin binding protein dimerisation domain"/>
    <property type="match status" value="1"/>
</dbReference>
<keyword evidence="12 17" id="KW-1133">Transmembrane helix</keyword>
<evidence type="ECO:0000256" key="13">
    <source>
        <dbReference type="ARBA" id="ARBA00023136"/>
    </source>
</evidence>
<evidence type="ECO:0000256" key="2">
    <source>
        <dbReference type="ARBA" id="ARBA00004236"/>
    </source>
</evidence>
<evidence type="ECO:0000259" key="19">
    <source>
        <dbReference type="Pfam" id="PF03717"/>
    </source>
</evidence>
<evidence type="ECO:0000256" key="12">
    <source>
        <dbReference type="ARBA" id="ARBA00022989"/>
    </source>
</evidence>
<keyword evidence="10" id="KW-0133">Cell shape</keyword>
<keyword evidence="8" id="KW-0732">Signal</keyword>
<dbReference type="InterPro" id="IPR050515">
    <property type="entry name" value="Beta-lactam/transpept"/>
</dbReference>
<comment type="caution">
    <text evidence="20">The sequence shown here is derived from an EMBL/GenBank/DDBJ whole genome shotgun (WGS) entry which is preliminary data.</text>
</comment>
<protein>
    <recommendedName>
        <fullName evidence="5 16">Beta-lactamase</fullName>
        <ecNumber evidence="5 16">3.5.2.6</ecNumber>
    </recommendedName>
</protein>
<dbReference type="PANTHER" id="PTHR30627">
    <property type="entry name" value="PEPTIDOGLYCAN D,D-TRANSPEPTIDASE"/>
    <property type="match status" value="1"/>
</dbReference>
<dbReference type="InterPro" id="IPR012338">
    <property type="entry name" value="Beta-lactam/transpept-like"/>
</dbReference>
<evidence type="ECO:0000256" key="14">
    <source>
        <dbReference type="ARBA" id="ARBA00023251"/>
    </source>
</evidence>
<keyword evidence="14 16" id="KW-0046">Antibiotic resistance</keyword>
<dbReference type="EC" id="3.5.2.6" evidence="5 16"/>
<dbReference type="Gene3D" id="3.90.1310.10">
    <property type="entry name" value="Penicillin-binding protein 2a (Domain 2)"/>
    <property type="match status" value="1"/>
</dbReference>
<comment type="catalytic activity">
    <reaction evidence="16">
        <text>a beta-lactam + H2O = a substituted beta-amino acid</text>
        <dbReference type="Rhea" id="RHEA:20401"/>
        <dbReference type="ChEBI" id="CHEBI:15377"/>
        <dbReference type="ChEBI" id="CHEBI:35627"/>
        <dbReference type="ChEBI" id="CHEBI:140347"/>
        <dbReference type="EC" id="3.5.2.6"/>
    </reaction>
</comment>
<accession>A0ABR7PAA4</accession>
<dbReference type="RefSeq" id="WP_187558492.1">
    <property type="nucleotide sequence ID" value="NZ_JACRTP010000002.1"/>
</dbReference>
<dbReference type="SUPFAM" id="SSF56601">
    <property type="entry name" value="beta-lactamase/transpeptidase-like"/>
    <property type="match status" value="1"/>
</dbReference>
<sequence length="961" mass="106632">MVKKIKKILNKLCIKRTTVLFIVFAVMFFILLQRLFVLQIIKGEEYATNFNLTTTKTRTIKSTRGNIRDRNGELLAHNQLAYSVIIEDNGTYDSTREKNLTLNHVAYEILKILEENGESVDVTFHITLDENGEYAFDTTDFTLDRFKADVYGQAKIDDLSKEEAKASAARMIEDLSQADRYGLVNKKKPYTEEERKEYGLPESFTKEEALDIIKIRYALAANSFQKYMPATIATNVSETTMAAIMEEKDQLQGVDIQEDSIRVYEDSETFAPVIGYTGKASSEELDELKKENSNYSSDAVIGKTGMEQYMELQLQGTDGEEKLSVDNLGKVLKIDESSKKDPISGNDVYLTIDKNLQKAAYQILEQKIAGILASNIIAGKTFDKTGLDSSEIRIPIYDVYNALIENSVIDISHFKEEDASETEKAIYGVFSQKQSEVFDSVKAELTASNPETFDKLPQEMQDYQSYIVNDFLINKKGILSLDAIDASDATYIAWSKDHSISLKEFLTYAASQNWIDISQFYAEEEYLDSSEVYDALSDYLTESLTTDSGFSKIIYKYMLQSDLISGTQLCLVLYDQGVLEADEATYSALQAGQKSSYDFMLDKINSLEITPAQLALDPCSGSMVVTNVKTGEILACVTYPGYDNNRLANQMDTDYYSKLSSDLSRPFYNKATQQKTAPGSTFKLVTALAGMEEGIATSDYYVNCTGAFTRISPAINCWYHAGHGTLGVQGAIKNSCNVFFNQLTYDMGKDKNGEFSDSIGLSKLQKYAKMFQLDKESGIELPEAEPEVTDEAAIASSIGQGTNNYTTSQLARYATTIASRGTSYSISLLDKVTDSQGNLVKDYTPEIINQMDVSDSEWDIIHNGMREVVENNAAFDDLDYAVSGKTGTAENTGHPSHGLFIGFTPSDDPEIAMAVRIANGYSSTNAAAVAKDVIKYEYNLADESQLLSGTATSGESTAQTD</sequence>
<evidence type="ECO:0000256" key="8">
    <source>
        <dbReference type="ARBA" id="ARBA00022729"/>
    </source>
</evidence>